<dbReference type="InParanoid" id="K1XW19"/>
<evidence type="ECO:0000256" key="3">
    <source>
        <dbReference type="ARBA" id="ARBA00022833"/>
    </source>
</evidence>
<evidence type="ECO:0000313" key="7">
    <source>
        <dbReference type="Proteomes" id="UP000006753"/>
    </source>
</evidence>
<dbReference type="Pfam" id="PF01753">
    <property type="entry name" value="zf-MYND"/>
    <property type="match status" value="1"/>
</dbReference>
<gene>
    <name evidence="6" type="ORF">MBM_04521</name>
</gene>
<dbReference type="eggNOG" id="ENOG502SQ86">
    <property type="taxonomic scope" value="Eukaryota"/>
</dbReference>
<evidence type="ECO:0000256" key="2">
    <source>
        <dbReference type="ARBA" id="ARBA00022771"/>
    </source>
</evidence>
<dbReference type="InterPro" id="IPR002893">
    <property type="entry name" value="Znf_MYND"/>
</dbReference>
<keyword evidence="2 4" id="KW-0863">Zinc-finger</keyword>
<dbReference type="Gene3D" id="6.10.140.2220">
    <property type="match status" value="1"/>
</dbReference>
<dbReference type="RefSeq" id="XP_007292410.1">
    <property type="nucleotide sequence ID" value="XM_007292348.1"/>
</dbReference>
<accession>K1XW19</accession>
<keyword evidence="7" id="KW-1185">Reference proteome</keyword>
<evidence type="ECO:0000259" key="5">
    <source>
        <dbReference type="PROSITE" id="PS50865"/>
    </source>
</evidence>
<reference evidence="6 7" key="1">
    <citation type="journal article" date="2012" name="BMC Genomics">
        <title>Sequencing the genome of Marssonina brunnea reveals fungus-poplar co-evolution.</title>
        <authorList>
            <person name="Zhu S."/>
            <person name="Cao Y.-Z."/>
            <person name="Jiang C."/>
            <person name="Tan B.-Y."/>
            <person name="Wang Z."/>
            <person name="Feng S."/>
            <person name="Zhang L."/>
            <person name="Su X.-H."/>
            <person name="Brejova B."/>
            <person name="Vinar T."/>
            <person name="Xu M."/>
            <person name="Wang M.-X."/>
            <person name="Zhang S.-G."/>
            <person name="Huang M.-R."/>
            <person name="Wu R."/>
            <person name="Zhou Y."/>
        </authorList>
    </citation>
    <scope>NUCLEOTIDE SEQUENCE [LARGE SCALE GENOMIC DNA]</scope>
    <source>
        <strain evidence="6 7">MB_m1</strain>
    </source>
</reference>
<dbReference type="EMBL" id="JH921437">
    <property type="protein sequence ID" value="EKD16944.1"/>
    <property type="molecule type" value="Genomic_DNA"/>
</dbReference>
<protein>
    <submittedName>
        <fullName evidence="6">MYND domain protein, putative</fullName>
    </submittedName>
</protein>
<dbReference type="PROSITE" id="PS50865">
    <property type="entry name" value="ZF_MYND_2"/>
    <property type="match status" value="1"/>
</dbReference>
<evidence type="ECO:0000313" key="6">
    <source>
        <dbReference type="EMBL" id="EKD16944.1"/>
    </source>
</evidence>
<keyword evidence="1" id="KW-0479">Metal-binding</keyword>
<sequence length="409" mass="45973">MDHLKCTTCNKGADSSTKLKKCGGCESALYCSTSCQKEDWRTHKLICDEFKTFPVANPRPSTDHRLALLLPKEGGNPKLLWYQTYLMKSPYAGYEMINYSQHLGDDDPSPEEINVSMYLTNTYIGVEKYAFDHTVSIQIRESGEFDGSHPNQCVSEVMKGTQGYDWKGPIVVYSQPGTSIDSPTFLDVTAADLRIVVDFLRHCGGKADDFVQTVRISSKGDEKLHGKRKFYHIKVPDSHEIFNTRPTEISTIMGLPILVQKTGLFNPADVEKGSRLGFNPFENYTAAALNTIATPQNDYWGSLDMQDWDMVIGTVLVVRQDKKDMSTGQVEALARFCREVLRPAMAALEDSFFCPTGIPDRDDVWAAREEFVKTQMTREAFEIFLEKLKAEKVAAGDSSWDRVVSPYSV</sequence>
<evidence type="ECO:0000256" key="4">
    <source>
        <dbReference type="PROSITE-ProRule" id="PRU00134"/>
    </source>
</evidence>
<keyword evidence="3" id="KW-0862">Zinc</keyword>
<proteinExistence type="predicted"/>
<feature type="domain" description="MYND-type" evidence="5">
    <location>
        <begin position="6"/>
        <end position="47"/>
    </location>
</feature>
<dbReference type="Proteomes" id="UP000006753">
    <property type="component" value="Unassembled WGS sequence"/>
</dbReference>
<dbReference type="OMA" id="CESALYC"/>
<organism evidence="6 7">
    <name type="scientific">Marssonina brunnea f. sp. multigermtubi (strain MB_m1)</name>
    <name type="common">Marssonina leaf spot fungus</name>
    <dbReference type="NCBI Taxonomy" id="1072389"/>
    <lineage>
        <taxon>Eukaryota</taxon>
        <taxon>Fungi</taxon>
        <taxon>Dikarya</taxon>
        <taxon>Ascomycota</taxon>
        <taxon>Pezizomycotina</taxon>
        <taxon>Leotiomycetes</taxon>
        <taxon>Helotiales</taxon>
        <taxon>Drepanopezizaceae</taxon>
        <taxon>Drepanopeziza</taxon>
    </lineage>
</organism>
<evidence type="ECO:0000256" key="1">
    <source>
        <dbReference type="ARBA" id="ARBA00022723"/>
    </source>
</evidence>
<dbReference type="KEGG" id="mbe:MBM_04521"/>
<name>K1XW19_MARBU</name>
<dbReference type="SUPFAM" id="SSF144232">
    <property type="entry name" value="HIT/MYND zinc finger-like"/>
    <property type="match status" value="1"/>
</dbReference>
<dbReference type="GeneID" id="18760456"/>
<dbReference type="HOGENOM" id="CLU_806891_0_0_1"/>
<dbReference type="GO" id="GO:0008270">
    <property type="term" value="F:zinc ion binding"/>
    <property type="evidence" value="ECO:0007669"/>
    <property type="project" value="UniProtKB-KW"/>
</dbReference>
<dbReference type="AlphaFoldDB" id="K1XW19"/>
<dbReference type="OrthoDB" id="437457at2759"/>